<proteinExistence type="predicted"/>
<dbReference type="PANTHER" id="PTHR37841">
    <property type="entry name" value="GLR2918 PROTEIN"/>
    <property type="match status" value="1"/>
</dbReference>
<dbReference type="AlphaFoldDB" id="A0A8T9MV57"/>
<keyword evidence="1" id="KW-0732">Signal</keyword>
<dbReference type="PANTHER" id="PTHR37841:SF1">
    <property type="entry name" value="DUF3298 DOMAIN-CONTAINING PROTEIN"/>
    <property type="match status" value="1"/>
</dbReference>
<reference evidence="2" key="1">
    <citation type="journal article" date="2022" name="Res Sq">
        <title>Evolution of multicellular longitudinally dividing oral cavity symbionts (Neisseriaceae).</title>
        <authorList>
            <person name="Nyongesa S."/>
            <person name="Weber P."/>
            <person name="Bernet E."/>
            <person name="Pullido F."/>
            <person name="Nieckarz M."/>
            <person name="Delaby M."/>
            <person name="Nieves C."/>
            <person name="Viehboeck T."/>
            <person name="Krause N."/>
            <person name="Rivera-Millot A."/>
            <person name="Nakamura A."/>
            <person name="Vischer N."/>
            <person name="VanNieuwenhze M."/>
            <person name="Brun Y."/>
            <person name="Cava F."/>
            <person name="Bulgheresi S."/>
            <person name="Veyrier F."/>
        </authorList>
    </citation>
    <scope>NUCLEOTIDE SEQUENCE</scope>
    <source>
        <strain evidence="2">17694</strain>
    </source>
</reference>
<evidence type="ECO:0000313" key="3">
    <source>
        <dbReference type="Proteomes" id="UP000831534"/>
    </source>
</evidence>
<protein>
    <submittedName>
        <fullName evidence="2">WG repeat-containing protein</fullName>
    </submittedName>
</protein>
<organism evidence="2 3">
    <name type="scientific">Conchiformibius kuhniae</name>
    <dbReference type="NCBI Taxonomy" id="211502"/>
    <lineage>
        <taxon>Bacteria</taxon>
        <taxon>Pseudomonadati</taxon>
        <taxon>Pseudomonadota</taxon>
        <taxon>Betaproteobacteria</taxon>
        <taxon>Neisseriales</taxon>
        <taxon>Neisseriaceae</taxon>
        <taxon>Conchiformibius</taxon>
    </lineage>
</organism>
<reference evidence="2" key="2">
    <citation type="submission" date="2024-09" db="EMBL/GenBank/DDBJ databases">
        <authorList>
            <person name="Veyrier F.J."/>
        </authorList>
    </citation>
    <scope>NUCLEOTIDE SEQUENCE</scope>
    <source>
        <strain evidence="2">17694</strain>
    </source>
</reference>
<dbReference type="SUPFAM" id="SSF69360">
    <property type="entry name" value="Cell wall binding repeat"/>
    <property type="match status" value="1"/>
</dbReference>
<evidence type="ECO:0000313" key="2">
    <source>
        <dbReference type="EMBL" id="UOP04994.1"/>
    </source>
</evidence>
<dbReference type="RefSeq" id="WP_051255551.1">
    <property type="nucleotide sequence ID" value="NZ_CP091521.1"/>
</dbReference>
<dbReference type="KEGG" id="ckh:LVJ77_01290"/>
<dbReference type="Pfam" id="PF14903">
    <property type="entry name" value="WG_beta_rep"/>
    <property type="match status" value="6"/>
</dbReference>
<accession>A0A8T9MV57</accession>
<dbReference type="Proteomes" id="UP000831534">
    <property type="component" value="Chromosome"/>
</dbReference>
<sequence length="345" mass="38733">MNRNNLFLGSLGVAALLLPIRAFAAPCIKPPTQHTYEFKDCLQENGVARVKDKGKWGLLDRNGNVVAAPTFDDICGFAKIGLACAIKNGKSGFINQKGETVIPFVYDDAHSFNEGLAAVAKNDRYGFIDQYGKTVIPLQYENAGLFALGLANVKRKGKYGFINRQGKTVLPFIYDDADSFERDIALTRVEIKGKPSVINTKGQTIVPPGKYDEIPYFYRGMAAARKNGYWGFINGHGDVLIPFIYDDVQYYSDDENRIMVKYQGKYGMIDRENNIIIPFEYDSLFNFQEGLAVAFRGEKAGFIDANNQVVIPFVYEYAESFDEGKAFVQQNGRWFGIDRQGRRTD</sequence>
<dbReference type="InterPro" id="IPR032774">
    <property type="entry name" value="WG_beta_rep"/>
</dbReference>
<name>A0A8T9MV57_9NEIS</name>
<dbReference type="EMBL" id="CP091521">
    <property type="protein sequence ID" value="UOP04994.1"/>
    <property type="molecule type" value="Genomic_DNA"/>
</dbReference>
<keyword evidence="3" id="KW-1185">Reference proteome</keyword>
<gene>
    <name evidence="2" type="ORF">LVJ77_01290</name>
</gene>
<evidence type="ECO:0000256" key="1">
    <source>
        <dbReference type="SAM" id="SignalP"/>
    </source>
</evidence>
<feature type="signal peptide" evidence="1">
    <location>
        <begin position="1"/>
        <end position="24"/>
    </location>
</feature>
<feature type="chain" id="PRO_5035873201" evidence="1">
    <location>
        <begin position="25"/>
        <end position="345"/>
    </location>
</feature>